<evidence type="ECO:0000256" key="3">
    <source>
        <dbReference type="ARBA" id="ARBA00022553"/>
    </source>
</evidence>
<name>A0AAU7JJH9_9HYPH</name>
<dbReference type="SMART" id="SM00091">
    <property type="entry name" value="PAS"/>
    <property type="match status" value="2"/>
</dbReference>
<dbReference type="InterPro" id="IPR001789">
    <property type="entry name" value="Sig_transdc_resp-reg_receiver"/>
</dbReference>
<protein>
    <recommendedName>
        <fullName evidence="2">histidine kinase</fullName>
        <ecNumber evidence="2">2.7.13.3</ecNumber>
    </recommendedName>
</protein>
<dbReference type="PROSITE" id="PS50113">
    <property type="entry name" value="PAC"/>
    <property type="match status" value="2"/>
</dbReference>
<dbReference type="Gene3D" id="3.30.450.20">
    <property type="entry name" value="PAS domain"/>
    <property type="match status" value="2"/>
</dbReference>
<evidence type="ECO:0000259" key="12">
    <source>
        <dbReference type="PROSITE" id="PS50110"/>
    </source>
</evidence>
<feature type="modified residue" description="4-aspartylphosphate" evidence="9">
    <location>
        <position position="572"/>
    </location>
</feature>
<dbReference type="GO" id="GO:0000155">
    <property type="term" value="F:phosphorelay sensor kinase activity"/>
    <property type="evidence" value="ECO:0007669"/>
    <property type="project" value="InterPro"/>
</dbReference>
<keyword evidence="10" id="KW-0175">Coiled coil</keyword>
<feature type="domain" description="Histidine kinase" evidence="11">
    <location>
        <begin position="287"/>
        <end position="500"/>
    </location>
</feature>
<dbReference type="InterPro" id="IPR003661">
    <property type="entry name" value="HisK_dim/P_dom"/>
</dbReference>
<dbReference type="InterPro" id="IPR011006">
    <property type="entry name" value="CheY-like_superfamily"/>
</dbReference>
<dbReference type="Pfam" id="PF02518">
    <property type="entry name" value="HATPase_c"/>
    <property type="match status" value="1"/>
</dbReference>
<feature type="domain" description="PAS" evidence="13">
    <location>
        <begin position="12"/>
        <end position="85"/>
    </location>
</feature>
<feature type="domain" description="PAS" evidence="13">
    <location>
        <begin position="140"/>
        <end position="213"/>
    </location>
</feature>
<keyword evidence="4" id="KW-0808">Transferase</keyword>
<evidence type="ECO:0000256" key="6">
    <source>
        <dbReference type="ARBA" id="ARBA00022777"/>
    </source>
</evidence>
<dbReference type="GO" id="GO:0005524">
    <property type="term" value="F:ATP binding"/>
    <property type="evidence" value="ECO:0007669"/>
    <property type="project" value="UniProtKB-KW"/>
</dbReference>
<dbReference type="InterPro" id="IPR003594">
    <property type="entry name" value="HATPase_dom"/>
</dbReference>
<dbReference type="SMART" id="SM00388">
    <property type="entry name" value="HisKA"/>
    <property type="match status" value="1"/>
</dbReference>
<dbReference type="AlphaFoldDB" id="A0AAU7JJH9"/>
<dbReference type="PANTHER" id="PTHR43065:SF49">
    <property type="entry name" value="HISTIDINE KINASE"/>
    <property type="match status" value="1"/>
</dbReference>
<dbReference type="SMART" id="SM00086">
    <property type="entry name" value="PAC"/>
    <property type="match status" value="2"/>
</dbReference>
<evidence type="ECO:0000256" key="7">
    <source>
        <dbReference type="ARBA" id="ARBA00022840"/>
    </source>
</evidence>
<feature type="domain" description="Response regulatory" evidence="12">
    <location>
        <begin position="522"/>
        <end position="635"/>
    </location>
</feature>
<evidence type="ECO:0000256" key="2">
    <source>
        <dbReference type="ARBA" id="ARBA00012438"/>
    </source>
</evidence>
<dbReference type="Pfam" id="PF00512">
    <property type="entry name" value="HisKA"/>
    <property type="match status" value="1"/>
</dbReference>
<evidence type="ECO:0000256" key="9">
    <source>
        <dbReference type="PROSITE-ProRule" id="PRU00169"/>
    </source>
</evidence>
<reference evidence="15" key="1">
    <citation type="submission" date="2024-05" db="EMBL/GenBank/DDBJ databases">
        <authorList>
            <person name="Kim S."/>
            <person name="Heo J."/>
            <person name="Choi H."/>
            <person name="Choi Y."/>
            <person name="Kwon S.-W."/>
            <person name="Kim Y."/>
        </authorList>
    </citation>
    <scope>NUCLEOTIDE SEQUENCE</scope>
    <source>
        <strain evidence="15">KACC 23698</strain>
    </source>
</reference>
<evidence type="ECO:0000256" key="5">
    <source>
        <dbReference type="ARBA" id="ARBA00022741"/>
    </source>
</evidence>
<evidence type="ECO:0000256" key="10">
    <source>
        <dbReference type="SAM" id="Coils"/>
    </source>
</evidence>
<evidence type="ECO:0000259" key="11">
    <source>
        <dbReference type="PROSITE" id="PS50109"/>
    </source>
</evidence>
<dbReference type="CDD" id="cd00130">
    <property type="entry name" value="PAS"/>
    <property type="match status" value="2"/>
</dbReference>
<dbReference type="Pfam" id="PF13426">
    <property type="entry name" value="PAS_9"/>
    <property type="match status" value="1"/>
</dbReference>
<evidence type="ECO:0000256" key="4">
    <source>
        <dbReference type="ARBA" id="ARBA00022679"/>
    </source>
</evidence>
<dbReference type="Gene3D" id="3.30.565.10">
    <property type="entry name" value="Histidine kinase-like ATPase, C-terminal domain"/>
    <property type="match status" value="1"/>
</dbReference>
<dbReference type="PROSITE" id="PS50112">
    <property type="entry name" value="PAS"/>
    <property type="match status" value="2"/>
</dbReference>
<dbReference type="InterPro" id="IPR005467">
    <property type="entry name" value="His_kinase_dom"/>
</dbReference>
<dbReference type="SUPFAM" id="SSF55874">
    <property type="entry name" value="ATPase domain of HSP90 chaperone/DNA topoisomerase II/histidine kinase"/>
    <property type="match status" value="1"/>
</dbReference>
<keyword evidence="6" id="KW-0418">Kinase</keyword>
<dbReference type="InterPro" id="IPR004358">
    <property type="entry name" value="Sig_transdc_His_kin-like_C"/>
</dbReference>
<comment type="catalytic activity">
    <reaction evidence="1">
        <text>ATP + protein L-histidine = ADP + protein N-phospho-L-histidine.</text>
        <dbReference type="EC" id="2.7.13.3"/>
    </reaction>
</comment>
<dbReference type="PRINTS" id="PR00344">
    <property type="entry name" value="BCTRLSENSOR"/>
</dbReference>
<evidence type="ECO:0000256" key="8">
    <source>
        <dbReference type="ARBA" id="ARBA00023012"/>
    </source>
</evidence>
<dbReference type="Gene3D" id="3.40.50.2300">
    <property type="match status" value="1"/>
</dbReference>
<feature type="domain" description="PAC" evidence="14">
    <location>
        <begin position="215"/>
        <end position="267"/>
    </location>
</feature>
<keyword evidence="3 9" id="KW-0597">Phosphoprotein</keyword>
<dbReference type="InterPro" id="IPR001610">
    <property type="entry name" value="PAC"/>
</dbReference>
<dbReference type="InterPro" id="IPR000700">
    <property type="entry name" value="PAS-assoc_C"/>
</dbReference>
<dbReference type="CDD" id="cd00082">
    <property type="entry name" value="HisKA"/>
    <property type="match status" value="1"/>
</dbReference>
<dbReference type="SMART" id="SM00387">
    <property type="entry name" value="HATPase_c"/>
    <property type="match status" value="1"/>
</dbReference>
<dbReference type="GO" id="GO:0006355">
    <property type="term" value="P:regulation of DNA-templated transcription"/>
    <property type="evidence" value="ECO:0007669"/>
    <property type="project" value="InterPro"/>
</dbReference>
<dbReference type="SMART" id="SM00448">
    <property type="entry name" value="REC"/>
    <property type="match status" value="1"/>
</dbReference>
<evidence type="ECO:0000256" key="1">
    <source>
        <dbReference type="ARBA" id="ARBA00000085"/>
    </source>
</evidence>
<dbReference type="NCBIfam" id="TIGR00229">
    <property type="entry name" value="sensory_box"/>
    <property type="match status" value="2"/>
</dbReference>
<keyword evidence="7" id="KW-0067">ATP-binding</keyword>
<dbReference type="PANTHER" id="PTHR43065">
    <property type="entry name" value="SENSOR HISTIDINE KINASE"/>
    <property type="match status" value="1"/>
</dbReference>
<gene>
    <name evidence="15" type="ORF">ABEG18_07090</name>
</gene>
<dbReference type="EC" id="2.7.13.3" evidence="2"/>
<evidence type="ECO:0000259" key="13">
    <source>
        <dbReference type="PROSITE" id="PS50112"/>
    </source>
</evidence>
<dbReference type="InterPro" id="IPR035965">
    <property type="entry name" value="PAS-like_dom_sf"/>
</dbReference>
<evidence type="ECO:0000259" key="14">
    <source>
        <dbReference type="PROSITE" id="PS50113"/>
    </source>
</evidence>
<dbReference type="PROSITE" id="PS50110">
    <property type="entry name" value="RESPONSE_REGULATORY"/>
    <property type="match status" value="1"/>
</dbReference>
<organism evidence="15">
    <name type="scientific">Alsobacter sp. KACC 23698</name>
    <dbReference type="NCBI Taxonomy" id="3149229"/>
    <lineage>
        <taxon>Bacteria</taxon>
        <taxon>Pseudomonadati</taxon>
        <taxon>Pseudomonadota</taxon>
        <taxon>Alphaproteobacteria</taxon>
        <taxon>Hyphomicrobiales</taxon>
        <taxon>Alsobacteraceae</taxon>
        <taxon>Alsobacter</taxon>
    </lineage>
</organism>
<dbReference type="SUPFAM" id="SSF47384">
    <property type="entry name" value="Homodimeric domain of signal transducing histidine kinase"/>
    <property type="match status" value="1"/>
</dbReference>
<dbReference type="SUPFAM" id="SSF55785">
    <property type="entry name" value="PYP-like sensor domain (PAS domain)"/>
    <property type="match status" value="2"/>
</dbReference>
<sequence length="658" mass="71930">MTGAPDSRTAIGDDQYRRLVEGVKDYAIYMLDRSGVVRTWNAGAKRFKGYEAGEIIGRHFSVFFTEEDRLAGLPDRVLQAAREQGQSEQEGWRIRKDGARFWAHAIVDPLYDDDGEVIGFAKVTRDISDRLAAREKLRESEERFKLLVQSVTDYAIYMLDPQGVVTNWNMGAARLKGFQEHEIVGRHFSTFYTDEDRAAGKPALALDMAARHGRYEQEGWRVRKDGSRFWANVVIDPIRSDQGEMLGYAKITRDISERKAAQEEVERARAEAHHVQKMAAIAQLASGIAHDFNNLLTVVMGNLDLLKRAREERRSKLIDGALHAVEQARKLTGKLLAFSRSQPMFPDAVDLNALIAGMDDMLSQSLRGDIRLEFDLADQLWPVEVDVSQIQVALINLAVNARDAMPHGGAFRIKTENLVMGHGRLSHAVAVSISDDGAGIDADLLPRVFEPFFTTKEVGRGVGLGLSQVYGFAQQSGGSVDIRSEVGRGTTVTLYLPKAASAENPAAGEAARSGEIDGRGLKILLVEDNLHVAEVAAALLTERGHAVEAAVNAEEALQFLARAPDFDLVFSDLVMPGELDGLALARQVRSTWPTMPVLLATGYSDAASRAKAEGFALITKPYRPETLASAIQQVVSQAGAAVSSQEASNVVALARPGA</sequence>
<proteinExistence type="predicted"/>
<dbReference type="InterPro" id="IPR000014">
    <property type="entry name" value="PAS"/>
</dbReference>
<dbReference type="Pfam" id="PF00072">
    <property type="entry name" value="Response_reg"/>
    <property type="match status" value="1"/>
</dbReference>
<feature type="domain" description="PAC" evidence="14">
    <location>
        <begin position="87"/>
        <end position="139"/>
    </location>
</feature>
<dbReference type="SUPFAM" id="SSF52172">
    <property type="entry name" value="CheY-like"/>
    <property type="match status" value="1"/>
</dbReference>
<feature type="coiled-coil region" evidence="10">
    <location>
        <begin position="251"/>
        <end position="278"/>
    </location>
</feature>
<accession>A0AAU7JJH9</accession>
<dbReference type="EMBL" id="CP157484">
    <property type="protein sequence ID" value="XBO40522.1"/>
    <property type="molecule type" value="Genomic_DNA"/>
</dbReference>
<keyword evidence="5" id="KW-0547">Nucleotide-binding</keyword>
<dbReference type="InterPro" id="IPR036890">
    <property type="entry name" value="HATPase_C_sf"/>
</dbReference>
<dbReference type="Pfam" id="PF00989">
    <property type="entry name" value="PAS"/>
    <property type="match status" value="1"/>
</dbReference>
<dbReference type="InterPro" id="IPR013767">
    <property type="entry name" value="PAS_fold"/>
</dbReference>
<dbReference type="InterPro" id="IPR036097">
    <property type="entry name" value="HisK_dim/P_sf"/>
</dbReference>
<keyword evidence="8" id="KW-0902">Two-component regulatory system</keyword>
<dbReference type="Gene3D" id="1.10.287.130">
    <property type="match status" value="1"/>
</dbReference>
<dbReference type="PROSITE" id="PS50109">
    <property type="entry name" value="HIS_KIN"/>
    <property type="match status" value="1"/>
</dbReference>
<evidence type="ECO:0000313" key="15">
    <source>
        <dbReference type="EMBL" id="XBO40522.1"/>
    </source>
</evidence>